<dbReference type="InterPro" id="IPR018247">
    <property type="entry name" value="EF_Hand_1_Ca_BS"/>
</dbReference>
<keyword evidence="6" id="KW-0547">Nucleotide-binding</keyword>
<proteinExistence type="predicted"/>
<dbReference type="GO" id="GO:0016197">
    <property type="term" value="P:endosomal transport"/>
    <property type="evidence" value="ECO:0007669"/>
    <property type="project" value="TreeGrafter"/>
</dbReference>
<dbReference type="GO" id="GO:0005509">
    <property type="term" value="F:calcium ion binding"/>
    <property type="evidence" value="ECO:0007669"/>
    <property type="project" value="InterPro"/>
</dbReference>
<evidence type="ECO:0000259" key="13">
    <source>
        <dbReference type="PROSITE" id="PS50222"/>
    </source>
</evidence>
<keyword evidence="5" id="KW-0479">Metal-binding</keyword>
<dbReference type="Pfam" id="PF00350">
    <property type="entry name" value="Dynamin_N"/>
    <property type="match status" value="1"/>
</dbReference>
<dbReference type="GO" id="GO:0006897">
    <property type="term" value="P:endocytosis"/>
    <property type="evidence" value="ECO:0007669"/>
    <property type="project" value="TreeGrafter"/>
</dbReference>
<protein>
    <submittedName>
        <fullName evidence="15">EH domain-containing protein 1</fullName>
    </submittedName>
</protein>
<dbReference type="CDD" id="cd09913">
    <property type="entry name" value="EHD"/>
    <property type="match status" value="1"/>
</dbReference>
<evidence type="ECO:0000256" key="4">
    <source>
        <dbReference type="ARBA" id="ARBA00022553"/>
    </source>
</evidence>
<evidence type="ECO:0000256" key="5">
    <source>
        <dbReference type="ARBA" id="ARBA00022723"/>
    </source>
</evidence>
<dbReference type="SUPFAM" id="SSF47473">
    <property type="entry name" value="EF-hand"/>
    <property type="match status" value="1"/>
</dbReference>
<dbReference type="GO" id="GO:0005524">
    <property type="term" value="F:ATP binding"/>
    <property type="evidence" value="ECO:0007669"/>
    <property type="project" value="UniProtKB-KW"/>
</dbReference>
<dbReference type="InterPro" id="IPR002048">
    <property type="entry name" value="EF_hand_dom"/>
</dbReference>
<dbReference type="Gene3D" id="3.40.50.300">
    <property type="entry name" value="P-loop containing nucleotide triphosphate hydrolases"/>
    <property type="match status" value="1"/>
</dbReference>
<evidence type="ECO:0000313" key="15">
    <source>
        <dbReference type="EMBL" id="CAG6629086.1"/>
    </source>
</evidence>
<dbReference type="PANTHER" id="PTHR11216">
    <property type="entry name" value="EH DOMAIN"/>
    <property type="match status" value="1"/>
</dbReference>
<evidence type="ECO:0000259" key="14">
    <source>
        <dbReference type="PROSITE" id="PS51718"/>
    </source>
</evidence>
<dbReference type="PANTHER" id="PTHR11216:SF31">
    <property type="entry name" value="AT21416P"/>
    <property type="match status" value="1"/>
</dbReference>
<keyword evidence="8" id="KW-0106">Calcium</keyword>
<dbReference type="InterPro" id="IPR027417">
    <property type="entry name" value="P-loop_NTPase"/>
</dbReference>
<accession>A0A8D8QC74</accession>
<dbReference type="Pfam" id="PF12763">
    <property type="entry name" value="EH"/>
    <property type="match status" value="1"/>
</dbReference>
<dbReference type="FunFam" id="1.10.238.10:FF:000038">
    <property type="entry name" value="EH domain-containing protein 3"/>
    <property type="match status" value="1"/>
</dbReference>
<evidence type="ECO:0000256" key="8">
    <source>
        <dbReference type="ARBA" id="ARBA00022837"/>
    </source>
</evidence>
<keyword evidence="10" id="KW-0472">Membrane</keyword>
<dbReference type="AlphaFoldDB" id="A0A8D8QC74"/>
<keyword evidence="4" id="KW-0597">Phosphoprotein</keyword>
<keyword evidence="3" id="KW-1003">Cell membrane</keyword>
<dbReference type="FunFam" id="3.40.50.300:FF:000147">
    <property type="entry name" value="EH domain-containing protein 1"/>
    <property type="match status" value="1"/>
</dbReference>
<keyword evidence="9" id="KW-0067">ATP-binding</keyword>
<dbReference type="PROSITE" id="PS00018">
    <property type="entry name" value="EF_HAND_1"/>
    <property type="match status" value="1"/>
</dbReference>
<keyword evidence="7" id="KW-0967">Endosome</keyword>
<dbReference type="SMART" id="SM00054">
    <property type="entry name" value="EFh"/>
    <property type="match status" value="1"/>
</dbReference>
<dbReference type="InterPro" id="IPR031692">
    <property type="entry name" value="EHD_N"/>
</dbReference>
<feature type="domain" description="EF-hand" evidence="13">
    <location>
        <begin position="478"/>
        <end position="513"/>
    </location>
</feature>
<evidence type="ECO:0000259" key="12">
    <source>
        <dbReference type="PROSITE" id="PS50031"/>
    </source>
</evidence>
<dbReference type="SMART" id="SM00027">
    <property type="entry name" value="EH"/>
    <property type="match status" value="1"/>
</dbReference>
<feature type="region of interest" description="Disordered" evidence="11">
    <location>
        <begin position="523"/>
        <end position="553"/>
    </location>
</feature>
<dbReference type="InterPro" id="IPR040990">
    <property type="entry name" value="DUF5600"/>
</dbReference>
<dbReference type="InterPro" id="IPR011992">
    <property type="entry name" value="EF-hand-dom_pair"/>
</dbReference>
<dbReference type="EMBL" id="HBUF01069677">
    <property type="protein sequence ID" value="CAG6629084.1"/>
    <property type="molecule type" value="Transcribed_RNA"/>
</dbReference>
<dbReference type="InterPro" id="IPR045063">
    <property type="entry name" value="Dynamin_N"/>
</dbReference>
<dbReference type="GO" id="GO:0005886">
    <property type="term" value="C:plasma membrane"/>
    <property type="evidence" value="ECO:0007669"/>
    <property type="project" value="UniProtKB-SubCell"/>
</dbReference>
<evidence type="ECO:0000256" key="3">
    <source>
        <dbReference type="ARBA" id="ARBA00022475"/>
    </source>
</evidence>
<evidence type="ECO:0000256" key="9">
    <source>
        <dbReference type="ARBA" id="ARBA00022840"/>
    </source>
</evidence>
<dbReference type="EMBL" id="HBUF01069679">
    <property type="protein sequence ID" value="CAG6629088.1"/>
    <property type="molecule type" value="Transcribed_RNA"/>
</dbReference>
<dbReference type="Pfam" id="PF16880">
    <property type="entry name" value="EHD_N"/>
    <property type="match status" value="1"/>
</dbReference>
<name>A0A8D8QC74_9HEMI</name>
<dbReference type="CDD" id="cd00052">
    <property type="entry name" value="EH"/>
    <property type="match status" value="1"/>
</dbReference>
<evidence type="ECO:0000256" key="6">
    <source>
        <dbReference type="ARBA" id="ARBA00022741"/>
    </source>
</evidence>
<dbReference type="PROSITE" id="PS50031">
    <property type="entry name" value="EH"/>
    <property type="match status" value="1"/>
</dbReference>
<evidence type="ECO:0000256" key="11">
    <source>
        <dbReference type="SAM" id="MobiDB-lite"/>
    </source>
</evidence>
<dbReference type="GO" id="GO:0055038">
    <property type="term" value="C:recycling endosome membrane"/>
    <property type="evidence" value="ECO:0007669"/>
    <property type="project" value="UniProtKB-SubCell"/>
</dbReference>
<dbReference type="PROSITE" id="PS51718">
    <property type="entry name" value="G_DYNAMIN_2"/>
    <property type="match status" value="1"/>
</dbReference>
<organism evidence="15">
    <name type="scientific">Cacopsylla melanoneura</name>
    <dbReference type="NCBI Taxonomy" id="428564"/>
    <lineage>
        <taxon>Eukaryota</taxon>
        <taxon>Metazoa</taxon>
        <taxon>Ecdysozoa</taxon>
        <taxon>Arthropoda</taxon>
        <taxon>Hexapoda</taxon>
        <taxon>Insecta</taxon>
        <taxon>Pterygota</taxon>
        <taxon>Neoptera</taxon>
        <taxon>Paraneoptera</taxon>
        <taxon>Hemiptera</taxon>
        <taxon>Sternorrhyncha</taxon>
        <taxon>Psylloidea</taxon>
        <taxon>Psyllidae</taxon>
        <taxon>Psyllinae</taxon>
        <taxon>Cacopsylla</taxon>
    </lineage>
</organism>
<dbReference type="SUPFAM" id="SSF52540">
    <property type="entry name" value="P-loop containing nucleoside triphosphate hydrolases"/>
    <property type="match status" value="1"/>
</dbReference>
<feature type="domain" description="Dynamin-type G" evidence="14">
    <location>
        <begin position="53"/>
        <end position="284"/>
    </location>
</feature>
<dbReference type="Pfam" id="PF18150">
    <property type="entry name" value="DUF5600"/>
    <property type="match status" value="1"/>
</dbReference>
<dbReference type="GO" id="GO:0005525">
    <property type="term" value="F:GTP binding"/>
    <property type="evidence" value="ECO:0007669"/>
    <property type="project" value="InterPro"/>
</dbReference>
<dbReference type="EMBL" id="HBUF01069678">
    <property type="protein sequence ID" value="CAG6629086.1"/>
    <property type="molecule type" value="Transcribed_RNA"/>
</dbReference>
<reference evidence="15" key="1">
    <citation type="submission" date="2021-05" db="EMBL/GenBank/DDBJ databases">
        <authorList>
            <person name="Alioto T."/>
            <person name="Alioto T."/>
            <person name="Gomez Garrido J."/>
        </authorList>
    </citation>
    <scope>NUCLEOTIDE SEQUENCE</scope>
</reference>
<dbReference type="EMBL" id="HBUF01069680">
    <property type="protein sequence ID" value="CAG6629090.1"/>
    <property type="molecule type" value="Transcribed_RNA"/>
</dbReference>
<dbReference type="PROSITE" id="PS50222">
    <property type="entry name" value="EF_HAND_2"/>
    <property type="match status" value="1"/>
</dbReference>
<feature type="domain" description="EH" evidence="12">
    <location>
        <begin position="446"/>
        <end position="534"/>
    </location>
</feature>
<dbReference type="InterPro" id="IPR030381">
    <property type="entry name" value="G_DYNAMIN_dom"/>
</dbReference>
<dbReference type="InterPro" id="IPR000261">
    <property type="entry name" value="EH_dom"/>
</dbReference>
<evidence type="ECO:0000256" key="7">
    <source>
        <dbReference type="ARBA" id="ARBA00022753"/>
    </source>
</evidence>
<dbReference type="Gene3D" id="1.10.268.20">
    <property type="match status" value="1"/>
</dbReference>
<dbReference type="Gene3D" id="1.10.238.10">
    <property type="entry name" value="EF-hand"/>
    <property type="match status" value="1"/>
</dbReference>
<evidence type="ECO:0000256" key="1">
    <source>
        <dbReference type="ARBA" id="ARBA00004125"/>
    </source>
</evidence>
<evidence type="ECO:0000256" key="2">
    <source>
        <dbReference type="ARBA" id="ARBA00004413"/>
    </source>
</evidence>
<comment type="subcellular location">
    <subcellularLocation>
        <location evidence="2">Cell membrane</location>
        <topology evidence="2">Peripheral membrane protein</topology>
        <orientation evidence="2">Cytoplasmic side</orientation>
    </subcellularLocation>
    <subcellularLocation>
        <location evidence="1">Endosome membrane</location>
        <topology evidence="1">Peripheral membrane protein</topology>
        <orientation evidence="1">Cytoplasmic side</orientation>
    </subcellularLocation>
</comment>
<sequence>MFSFLSKNRSKNPEVFENVVEGLKIVYNKKLLPLEQAYNFHEFHSPTLTNADFEAKPMILLIGQYSTGKTTFIKYLLERDFPGIRIGPEPTTDSFVVVKYDEREGVIPGNALVVDPKNQFKTLAKFGNNFLTKFQCSQVNSSVLKHITIIDTPGILAGDKQRIDRGYDFAGVIEWFAERADRIIILFDAHKLDISDELRRSIETLRRHDDKIHIVLNKADMIDHQQLMRVYGALMWSLGKILQTPEVAHVYVGSFWDQPFRFDLNRKLFEDEEQDLFKDLQSLPRNAALRKLNDLIKRARLAKVQAYIISALRKDMPNMFGKEAKKKDLIKKLDEIYKQIQREYQISPGDFPKVEKMQELLQHHDFTKFQQLRPRLIEVVDKMLAEDIAHLMQQIPRDDEARVSGAPLLKGGAFDGVKDTISPFGYKRGEGIDAGQGEPDWIVNKERHKYDATFSSLNPVDGKVTGANAKAEMVKSKLPNSVLGKIWKLSDVDKDGFLDADEFALAMHLISVKVSGYDIPSELPEHLIPPRKRGDGGALSPARSDTMGGEAES</sequence>
<evidence type="ECO:0000256" key="10">
    <source>
        <dbReference type="ARBA" id="ARBA00023136"/>
    </source>
</evidence>